<feature type="transmembrane region" description="Helical" evidence="1">
    <location>
        <begin position="151"/>
        <end position="170"/>
    </location>
</feature>
<dbReference type="Proteomes" id="UP000199420">
    <property type="component" value="Unassembled WGS sequence"/>
</dbReference>
<feature type="transmembrane region" description="Helical" evidence="1">
    <location>
        <begin position="15"/>
        <end position="33"/>
    </location>
</feature>
<feature type="transmembrane region" description="Helical" evidence="1">
    <location>
        <begin position="322"/>
        <end position="339"/>
    </location>
</feature>
<keyword evidence="1" id="KW-0472">Membrane</keyword>
<reference evidence="2 3" key="1">
    <citation type="submission" date="2016-10" db="EMBL/GenBank/DDBJ databases">
        <authorList>
            <person name="de Groot N.N."/>
        </authorList>
    </citation>
    <scope>NUCLEOTIDE SEQUENCE [LARGE SCALE GENOMIC DNA]</scope>
    <source>
        <strain evidence="2 3">DSM 26515</strain>
    </source>
</reference>
<feature type="transmembrane region" description="Helical" evidence="1">
    <location>
        <begin position="251"/>
        <end position="271"/>
    </location>
</feature>
<evidence type="ECO:0000256" key="1">
    <source>
        <dbReference type="SAM" id="Phobius"/>
    </source>
</evidence>
<evidence type="ECO:0008006" key="4">
    <source>
        <dbReference type="Google" id="ProtNLM"/>
    </source>
</evidence>
<feature type="transmembrane region" description="Helical" evidence="1">
    <location>
        <begin position="201"/>
        <end position="218"/>
    </location>
</feature>
<dbReference type="OrthoDB" id="5697182at2"/>
<dbReference type="AlphaFoldDB" id="A0A1H6SLH0"/>
<proteinExistence type="predicted"/>
<feature type="transmembrane region" description="Helical" evidence="1">
    <location>
        <begin position="225"/>
        <end position="245"/>
    </location>
</feature>
<protein>
    <recommendedName>
        <fullName evidence="4">Dolichyl-phosphate-mannose-protein mannosyltransferase</fullName>
    </recommendedName>
</protein>
<feature type="transmembrane region" description="Helical" evidence="1">
    <location>
        <begin position="127"/>
        <end position="145"/>
    </location>
</feature>
<dbReference type="RefSeq" id="WP_091335091.1">
    <property type="nucleotide sequence ID" value="NZ_FNYC01000002.1"/>
</dbReference>
<feature type="transmembrane region" description="Helical" evidence="1">
    <location>
        <begin position="370"/>
        <end position="390"/>
    </location>
</feature>
<organism evidence="2 3">
    <name type="scientific">Frateuria terrea</name>
    <dbReference type="NCBI Taxonomy" id="529704"/>
    <lineage>
        <taxon>Bacteria</taxon>
        <taxon>Pseudomonadati</taxon>
        <taxon>Pseudomonadota</taxon>
        <taxon>Gammaproteobacteria</taxon>
        <taxon>Lysobacterales</taxon>
        <taxon>Rhodanobacteraceae</taxon>
        <taxon>Frateuria</taxon>
    </lineage>
</organism>
<feature type="transmembrane region" description="Helical" evidence="1">
    <location>
        <begin position="291"/>
        <end position="310"/>
    </location>
</feature>
<gene>
    <name evidence="2" type="ORF">SAMN04487997_1395</name>
</gene>
<dbReference type="EMBL" id="FNYC01000002">
    <property type="protein sequence ID" value="SEI66734.1"/>
    <property type="molecule type" value="Genomic_DNA"/>
</dbReference>
<feature type="transmembrane region" description="Helical" evidence="1">
    <location>
        <begin position="93"/>
        <end position="115"/>
    </location>
</feature>
<name>A0A1H6SLH0_9GAMM</name>
<accession>A0A1H6SLH0</accession>
<sequence>MAINPLLTGPVRSRVWIGIAFLGASVLLMWLPALRTPFWGDDYLYIYAAHTTNLSSAPWWSDFVPTTLSQFWRPLSQEGYWRLIDAFLHDNAFATHIVSLCLHLLASMGVALLALTIGRACKWPMPGATAGLAGLMYAGLAMHMLPVHWAAAANNSFLTLFTALCLAAWIGAAEAQGLRRVLLLASIPMTLSLALLSKESAVLTVVLMIILRLFTGQLRARTGEVATILVCGALTATWLVLHAHFTTRTDAAYQLVFGSNLIRNALAFAAWMSGVPREALRMAAPGERLHALAWIALTALPMLGAFVMAFWPGRSLLTPRQWLSMVLFAGAAYGPYFLLSWNSYAYYAAIAAILPTISLAYCAVNQPRLWVILGLIAFSSWTAVGITRQLDHPGLIGRARWAEGMLQELEHRQVGYPLWVAVHDNHRFYAVGAFGLAWRLKLPVDGIHVAERCPAAARQCLWIGDGGSWHLK</sequence>
<keyword evidence="1" id="KW-1133">Transmembrane helix</keyword>
<keyword evidence="3" id="KW-1185">Reference proteome</keyword>
<feature type="transmembrane region" description="Helical" evidence="1">
    <location>
        <begin position="346"/>
        <end position="364"/>
    </location>
</feature>
<evidence type="ECO:0000313" key="2">
    <source>
        <dbReference type="EMBL" id="SEI66734.1"/>
    </source>
</evidence>
<evidence type="ECO:0000313" key="3">
    <source>
        <dbReference type="Proteomes" id="UP000199420"/>
    </source>
</evidence>
<keyword evidence="1" id="KW-0812">Transmembrane</keyword>